<feature type="domain" description="RNase H type-1" evidence="1">
    <location>
        <begin position="3"/>
        <end position="114"/>
    </location>
</feature>
<sequence>MERAGRGILARSNNGSVVSAWAGVEQSCSDPIVEEASAIRRALVKAKLEGWNRIEIQCDCKVVVDKIMEENNQDARIGTIVEDIMNMKEDFSTCSFSFEGREGNYVSHELAKFALNLVTDI</sequence>
<evidence type="ECO:0000313" key="3">
    <source>
        <dbReference type="RefSeq" id="XP_071925014.1"/>
    </source>
</evidence>
<dbReference type="InterPro" id="IPR036397">
    <property type="entry name" value="RNaseH_sf"/>
</dbReference>
<name>A0ABM4VZV5_COFAR</name>
<dbReference type="InterPro" id="IPR002156">
    <property type="entry name" value="RNaseH_domain"/>
</dbReference>
<proteinExistence type="predicted"/>
<reference evidence="3" key="2">
    <citation type="submission" date="2025-08" db="UniProtKB">
        <authorList>
            <consortium name="RefSeq"/>
        </authorList>
    </citation>
    <scope>IDENTIFICATION</scope>
    <source>
        <tissue evidence="3">Leaves</tissue>
    </source>
</reference>
<dbReference type="InterPro" id="IPR052929">
    <property type="entry name" value="RNase_H-like_EbsB-rel"/>
</dbReference>
<gene>
    <name evidence="3" type="primary">LOC140016036</name>
</gene>
<dbReference type="InterPro" id="IPR012337">
    <property type="entry name" value="RNaseH-like_sf"/>
</dbReference>
<protein>
    <recommendedName>
        <fullName evidence="1">RNase H type-1 domain-containing protein</fullName>
    </recommendedName>
</protein>
<dbReference type="Gene3D" id="3.30.420.10">
    <property type="entry name" value="Ribonuclease H-like superfamily/Ribonuclease H"/>
    <property type="match status" value="1"/>
</dbReference>
<keyword evidence="2" id="KW-1185">Reference proteome</keyword>
<dbReference type="PANTHER" id="PTHR47074">
    <property type="entry name" value="BNAC02G40300D PROTEIN"/>
    <property type="match status" value="1"/>
</dbReference>
<dbReference type="GeneID" id="140016036"/>
<dbReference type="InterPro" id="IPR044730">
    <property type="entry name" value="RNase_H-like_dom_plant"/>
</dbReference>
<organism evidence="2 3">
    <name type="scientific">Coffea arabica</name>
    <name type="common">Arabian coffee</name>
    <dbReference type="NCBI Taxonomy" id="13443"/>
    <lineage>
        <taxon>Eukaryota</taxon>
        <taxon>Viridiplantae</taxon>
        <taxon>Streptophyta</taxon>
        <taxon>Embryophyta</taxon>
        <taxon>Tracheophyta</taxon>
        <taxon>Spermatophyta</taxon>
        <taxon>Magnoliopsida</taxon>
        <taxon>eudicotyledons</taxon>
        <taxon>Gunneridae</taxon>
        <taxon>Pentapetalae</taxon>
        <taxon>asterids</taxon>
        <taxon>lamiids</taxon>
        <taxon>Gentianales</taxon>
        <taxon>Rubiaceae</taxon>
        <taxon>Ixoroideae</taxon>
        <taxon>Gardenieae complex</taxon>
        <taxon>Bertiereae - Coffeeae clade</taxon>
        <taxon>Coffeeae</taxon>
        <taxon>Coffea</taxon>
    </lineage>
</organism>
<dbReference type="Proteomes" id="UP001652660">
    <property type="component" value="Chromosome 1e"/>
</dbReference>
<evidence type="ECO:0000259" key="1">
    <source>
        <dbReference type="Pfam" id="PF13456"/>
    </source>
</evidence>
<evidence type="ECO:0000313" key="2">
    <source>
        <dbReference type="Proteomes" id="UP001652660"/>
    </source>
</evidence>
<reference evidence="2" key="1">
    <citation type="journal article" date="2025" name="Foods">
        <title>Unveiling the Microbial Signatures of Arabica Coffee Cherries: Insights into Ripeness Specific Diversity, Functional Traits, and Implications for Quality and Safety.</title>
        <authorList>
            <consortium name="RefSeq"/>
            <person name="Tenea G.N."/>
            <person name="Cifuentes V."/>
            <person name="Reyes P."/>
            <person name="Cevallos-Vallejos M."/>
        </authorList>
    </citation>
    <scope>NUCLEOTIDE SEQUENCE [LARGE SCALE GENOMIC DNA]</scope>
</reference>
<dbReference type="Pfam" id="PF13456">
    <property type="entry name" value="RVT_3"/>
    <property type="match status" value="1"/>
</dbReference>
<dbReference type="PANTHER" id="PTHR47074:SF48">
    <property type="entry name" value="POLYNUCLEOTIDYL TRANSFERASE, RIBONUCLEASE H-LIKE SUPERFAMILY PROTEIN"/>
    <property type="match status" value="1"/>
</dbReference>
<dbReference type="RefSeq" id="XP_071925014.1">
    <property type="nucleotide sequence ID" value="XM_072068913.1"/>
</dbReference>
<dbReference type="SUPFAM" id="SSF53098">
    <property type="entry name" value="Ribonuclease H-like"/>
    <property type="match status" value="1"/>
</dbReference>
<accession>A0ABM4VZV5</accession>
<dbReference type="CDD" id="cd06222">
    <property type="entry name" value="RNase_H_like"/>
    <property type="match status" value="1"/>
</dbReference>